<protein>
    <submittedName>
        <fullName evidence="1">Cellulose synthase A catalytic subunit 5 [UDP-forming]</fullName>
    </submittedName>
</protein>
<dbReference type="Proteomes" id="UP001140949">
    <property type="component" value="Unassembled WGS sequence"/>
</dbReference>
<reference evidence="1" key="2">
    <citation type="submission" date="2023-04" db="EMBL/GenBank/DDBJ databases">
        <authorList>
            <person name="Bruccoleri R.E."/>
            <person name="Oakeley E.J."/>
            <person name="Faust A.-M."/>
            <person name="Dessus-Babus S."/>
            <person name="Altorfer M."/>
            <person name="Burckhardt D."/>
            <person name="Oertli M."/>
            <person name="Naumann U."/>
            <person name="Petersen F."/>
            <person name="Wong J."/>
        </authorList>
    </citation>
    <scope>NUCLEOTIDE SEQUENCE</scope>
    <source>
        <strain evidence="1">GSM-AAB239-AS_SAM_17_03QT</strain>
        <tissue evidence="1">Leaf</tissue>
    </source>
</reference>
<gene>
    <name evidence="1" type="ORF">M6B38_132705</name>
</gene>
<proteinExistence type="predicted"/>
<reference evidence="1" key="1">
    <citation type="journal article" date="2023" name="GigaByte">
        <title>Genome assembly of the bearded iris, Iris pallida Lam.</title>
        <authorList>
            <person name="Bruccoleri R.E."/>
            <person name="Oakeley E.J."/>
            <person name="Faust A.M.E."/>
            <person name="Altorfer M."/>
            <person name="Dessus-Babus S."/>
            <person name="Burckhardt D."/>
            <person name="Oertli M."/>
            <person name="Naumann U."/>
            <person name="Petersen F."/>
            <person name="Wong J."/>
        </authorList>
    </citation>
    <scope>NUCLEOTIDE SEQUENCE</scope>
    <source>
        <strain evidence="1">GSM-AAB239-AS_SAM_17_03QT</strain>
    </source>
</reference>
<dbReference type="Gene3D" id="3.40.50.300">
    <property type="entry name" value="P-loop containing nucleotide triphosphate hydrolases"/>
    <property type="match status" value="1"/>
</dbReference>
<accession>A0AAX6FHA2</accession>
<dbReference type="InterPro" id="IPR027417">
    <property type="entry name" value="P-loop_NTPase"/>
</dbReference>
<evidence type="ECO:0000313" key="1">
    <source>
        <dbReference type="EMBL" id="KAJ6815786.1"/>
    </source>
</evidence>
<sequence>MDFPQLTMTQLPDGREYYVMTQSKLLVNTSNMSVLARVASIYTGFGFAFNVVQKFGTSNNFTFLQ</sequence>
<dbReference type="AlphaFoldDB" id="A0AAX6FHA2"/>
<keyword evidence="2" id="KW-1185">Reference proteome</keyword>
<comment type="caution">
    <text evidence="1">The sequence shown here is derived from an EMBL/GenBank/DDBJ whole genome shotgun (WGS) entry which is preliminary data.</text>
</comment>
<organism evidence="1 2">
    <name type="scientific">Iris pallida</name>
    <name type="common">Sweet iris</name>
    <dbReference type="NCBI Taxonomy" id="29817"/>
    <lineage>
        <taxon>Eukaryota</taxon>
        <taxon>Viridiplantae</taxon>
        <taxon>Streptophyta</taxon>
        <taxon>Embryophyta</taxon>
        <taxon>Tracheophyta</taxon>
        <taxon>Spermatophyta</taxon>
        <taxon>Magnoliopsida</taxon>
        <taxon>Liliopsida</taxon>
        <taxon>Asparagales</taxon>
        <taxon>Iridaceae</taxon>
        <taxon>Iridoideae</taxon>
        <taxon>Irideae</taxon>
        <taxon>Iris</taxon>
    </lineage>
</organism>
<dbReference type="EMBL" id="JANAVB010028439">
    <property type="protein sequence ID" value="KAJ6815786.1"/>
    <property type="molecule type" value="Genomic_DNA"/>
</dbReference>
<evidence type="ECO:0000313" key="2">
    <source>
        <dbReference type="Proteomes" id="UP001140949"/>
    </source>
</evidence>
<name>A0AAX6FHA2_IRIPA</name>